<dbReference type="InterPro" id="IPR002052">
    <property type="entry name" value="DNA_methylase_N6_adenine_CS"/>
</dbReference>
<sequence length="277" mass="30976">MANYLSSQDSDSDSDDAIVLPADTLALVRLVLVCCHVVTGKLLQLQSFLAEKDEQEQRFNAIKIDAHTAADAAAAVRRIEVTMADFAEDWQLSQFWYDDQTARHLATHALAATPTSGSLACVSSPTVFVEIMVGKSLCLGIPYASLPESVHPYVFEFDRRFSVFGDAFVFFDFNNPVSFSHPHNLNHQFDTLVVDPPFLSDDCWSKTSECVRWLAKNHKCNIIVCTGLVMKDKILNELDCRLTSFEPKHKGGLSNEFGCFTNFESDGFKWVRDSKST</sequence>
<dbReference type="InterPro" id="IPR041370">
    <property type="entry name" value="Mlase_EEF1AKMT1/ZCCHC4"/>
</dbReference>
<accession>A0AAD5XDU1</accession>
<dbReference type="PANTHER" id="PTHR13200">
    <property type="entry name" value="EEF1A LYSINE METHYLTRANSFERASE 1"/>
    <property type="match status" value="1"/>
</dbReference>
<evidence type="ECO:0000256" key="5">
    <source>
        <dbReference type="HAMAP-Rule" id="MF_03187"/>
    </source>
</evidence>
<name>A0AAD5XDU1_9FUNG</name>
<evidence type="ECO:0000256" key="1">
    <source>
        <dbReference type="ARBA" id="ARBA00004496"/>
    </source>
</evidence>
<dbReference type="HAMAP" id="MF_03187">
    <property type="entry name" value="Methyltr_EFM5"/>
    <property type="match status" value="1"/>
</dbReference>
<dbReference type="GO" id="GO:0016279">
    <property type="term" value="F:protein-lysine N-methyltransferase activity"/>
    <property type="evidence" value="ECO:0007669"/>
    <property type="project" value="UniProtKB-UniRule"/>
</dbReference>
<comment type="subcellular location">
    <subcellularLocation>
        <location evidence="1 5">Cytoplasm</location>
    </subcellularLocation>
</comment>
<evidence type="ECO:0000313" key="7">
    <source>
        <dbReference type="Proteomes" id="UP001211907"/>
    </source>
</evidence>
<keyword evidence="3 5" id="KW-0489">Methyltransferase</keyword>
<evidence type="ECO:0000313" key="6">
    <source>
        <dbReference type="EMBL" id="KAJ3126122.1"/>
    </source>
</evidence>
<dbReference type="PROSITE" id="PS00092">
    <property type="entry name" value="N6_MTASE"/>
    <property type="match status" value="1"/>
</dbReference>
<dbReference type="Proteomes" id="UP001211907">
    <property type="component" value="Unassembled WGS sequence"/>
</dbReference>
<comment type="caution">
    <text evidence="6">The sequence shown here is derived from an EMBL/GenBank/DDBJ whole genome shotgun (WGS) entry which is preliminary data.</text>
</comment>
<evidence type="ECO:0000256" key="2">
    <source>
        <dbReference type="ARBA" id="ARBA00022490"/>
    </source>
</evidence>
<keyword evidence="7" id="KW-1185">Reference proteome</keyword>
<dbReference type="GO" id="GO:0005737">
    <property type="term" value="C:cytoplasm"/>
    <property type="evidence" value="ECO:0007669"/>
    <property type="project" value="UniProtKB-SubCell"/>
</dbReference>
<dbReference type="PANTHER" id="PTHR13200:SF0">
    <property type="entry name" value="EEF1A LYSINE METHYLTRANSFERASE 1"/>
    <property type="match status" value="1"/>
</dbReference>
<comment type="similarity">
    <text evidence="5">Belongs to the class I-like SAM-binding methyltransferase superfamily. EFM5 family.</text>
</comment>
<dbReference type="InterPro" id="IPR019369">
    <property type="entry name" value="Efm5/EEF1AKMT1"/>
</dbReference>
<gene>
    <name evidence="5" type="primary">EFM5</name>
    <name evidence="6" type="ORF">HK100_010431</name>
</gene>
<organism evidence="6 7">
    <name type="scientific">Physocladia obscura</name>
    <dbReference type="NCBI Taxonomy" id="109957"/>
    <lineage>
        <taxon>Eukaryota</taxon>
        <taxon>Fungi</taxon>
        <taxon>Fungi incertae sedis</taxon>
        <taxon>Chytridiomycota</taxon>
        <taxon>Chytridiomycota incertae sedis</taxon>
        <taxon>Chytridiomycetes</taxon>
        <taxon>Chytridiales</taxon>
        <taxon>Chytriomycetaceae</taxon>
        <taxon>Physocladia</taxon>
    </lineage>
</organism>
<keyword evidence="4 5" id="KW-0808">Transferase</keyword>
<dbReference type="AlphaFoldDB" id="A0AAD5XDU1"/>
<evidence type="ECO:0000256" key="4">
    <source>
        <dbReference type="ARBA" id="ARBA00022679"/>
    </source>
</evidence>
<proteinExistence type="inferred from homology"/>
<dbReference type="GO" id="GO:0032259">
    <property type="term" value="P:methylation"/>
    <property type="evidence" value="ECO:0007669"/>
    <property type="project" value="UniProtKB-KW"/>
</dbReference>
<comment type="function">
    <text evidence="5">S-adenosyl-L-methionine-dependent protein-lysine N-methyltransferase that trimethylates elongation factor 1-alpha at 'Lys-79'.</text>
</comment>
<dbReference type="Pfam" id="PF10237">
    <property type="entry name" value="N6-adenineMlase"/>
    <property type="match status" value="1"/>
</dbReference>
<reference evidence="6" key="1">
    <citation type="submission" date="2020-05" db="EMBL/GenBank/DDBJ databases">
        <title>Phylogenomic resolution of chytrid fungi.</title>
        <authorList>
            <person name="Stajich J.E."/>
            <person name="Amses K."/>
            <person name="Simmons R."/>
            <person name="Seto K."/>
            <person name="Myers J."/>
            <person name="Bonds A."/>
            <person name="Quandt C.A."/>
            <person name="Barry K."/>
            <person name="Liu P."/>
            <person name="Grigoriev I."/>
            <person name="Longcore J.E."/>
            <person name="James T.Y."/>
        </authorList>
    </citation>
    <scope>NUCLEOTIDE SEQUENCE</scope>
    <source>
        <strain evidence="6">JEL0513</strain>
    </source>
</reference>
<dbReference type="EC" id="2.1.1.-" evidence="5"/>
<dbReference type="GO" id="GO:0003676">
    <property type="term" value="F:nucleic acid binding"/>
    <property type="evidence" value="ECO:0007669"/>
    <property type="project" value="InterPro"/>
</dbReference>
<dbReference type="EMBL" id="JADGJH010000575">
    <property type="protein sequence ID" value="KAJ3126122.1"/>
    <property type="molecule type" value="Genomic_DNA"/>
</dbReference>
<keyword evidence="2 5" id="KW-0963">Cytoplasm</keyword>
<protein>
    <recommendedName>
        <fullName evidence="5">Protein-lysine N-methyltransferase EFM5</fullName>
        <ecNumber evidence="5">2.1.1.-</ecNumber>
    </recommendedName>
    <alternativeName>
        <fullName evidence="5">Elongation factor methyltransferase 5</fullName>
    </alternativeName>
</protein>
<evidence type="ECO:0000256" key="3">
    <source>
        <dbReference type="ARBA" id="ARBA00022603"/>
    </source>
</evidence>